<evidence type="ECO:0000256" key="1">
    <source>
        <dbReference type="SAM" id="Phobius"/>
    </source>
</evidence>
<dbReference type="RefSeq" id="WP_106835923.1">
    <property type="nucleotide sequence ID" value="NZ_JARMEW010000024.1"/>
</dbReference>
<accession>A0ABX5FM82</accession>
<protein>
    <submittedName>
        <fullName evidence="2">Uncharacterized protein</fullName>
    </submittedName>
</protein>
<dbReference type="Proteomes" id="UP000241645">
    <property type="component" value="Unassembled WGS sequence"/>
</dbReference>
<dbReference type="EMBL" id="PXZO01000052">
    <property type="protein sequence ID" value="PSK06121.1"/>
    <property type="molecule type" value="Genomic_DNA"/>
</dbReference>
<reference evidence="2 3" key="1">
    <citation type="submission" date="2018-03" db="EMBL/GenBank/DDBJ databases">
        <title>Brevisbacillus phylogenomics.</title>
        <authorList>
            <person name="Dunlap C."/>
        </authorList>
    </citation>
    <scope>NUCLEOTIDE SEQUENCE [LARGE SCALE GENOMIC DNA]</scope>
    <source>
        <strain evidence="2 3">NRRL B-41110</strain>
    </source>
</reference>
<feature type="transmembrane region" description="Helical" evidence="1">
    <location>
        <begin position="82"/>
        <end position="115"/>
    </location>
</feature>
<gene>
    <name evidence="2" type="ORF">C7R92_24105</name>
</gene>
<name>A0ABX5FM82_9BACL</name>
<dbReference type="GeneID" id="95753177"/>
<organism evidence="2 3">
    <name type="scientific">Brevibacillus porteri</name>
    <dbReference type="NCBI Taxonomy" id="2126350"/>
    <lineage>
        <taxon>Bacteria</taxon>
        <taxon>Bacillati</taxon>
        <taxon>Bacillota</taxon>
        <taxon>Bacilli</taxon>
        <taxon>Bacillales</taxon>
        <taxon>Paenibacillaceae</taxon>
        <taxon>Brevibacillus</taxon>
    </lineage>
</organism>
<keyword evidence="1" id="KW-1133">Transmembrane helix</keyword>
<keyword evidence="1" id="KW-0812">Transmembrane</keyword>
<keyword evidence="3" id="KW-1185">Reference proteome</keyword>
<proteinExistence type="predicted"/>
<evidence type="ECO:0000313" key="2">
    <source>
        <dbReference type="EMBL" id="PSK06121.1"/>
    </source>
</evidence>
<evidence type="ECO:0000313" key="3">
    <source>
        <dbReference type="Proteomes" id="UP000241645"/>
    </source>
</evidence>
<sequence length="116" mass="12985">MIVLLFLSFIGLSAGSLLLLRLSPRLLIQAFAACIQRRQTHKPSIAKQIRHVKHQKKLKGWRATIAEAIAILKQTGNEQRTGFLFVLSLLLAVWGAILALLINNLWLLPVLAAAWR</sequence>
<keyword evidence="1" id="KW-0472">Membrane</keyword>
<comment type="caution">
    <text evidence="2">The sequence shown here is derived from an EMBL/GenBank/DDBJ whole genome shotgun (WGS) entry which is preliminary data.</text>
</comment>